<protein>
    <submittedName>
        <fullName evidence="3">Sialate O-acetylesterase</fullName>
    </submittedName>
</protein>
<dbReference type="AlphaFoldDB" id="A0A9E2S9H4"/>
<evidence type="ECO:0000313" key="3">
    <source>
        <dbReference type="EMBL" id="MBV4358866.1"/>
    </source>
</evidence>
<dbReference type="Pfam" id="PF03629">
    <property type="entry name" value="SASA"/>
    <property type="match status" value="1"/>
</dbReference>
<gene>
    <name evidence="3" type="ORF">KTO63_16995</name>
</gene>
<proteinExistence type="predicted"/>
<feature type="domain" description="Sialate O-acetylesterase" evidence="2">
    <location>
        <begin position="27"/>
        <end position="272"/>
    </location>
</feature>
<evidence type="ECO:0000256" key="1">
    <source>
        <dbReference type="ARBA" id="ARBA00022801"/>
    </source>
</evidence>
<reference evidence="3" key="1">
    <citation type="submission" date="2021-06" db="EMBL/GenBank/DDBJ databases">
        <authorList>
            <person name="Huq M.A."/>
        </authorList>
    </citation>
    <scope>NUCLEOTIDE SEQUENCE</scope>
    <source>
        <strain evidence="3">MAH-26</strain>
    </source>
</reference>
<dbReference type="Proteomes" id="UP000812270">
    <property type="component" value="Unassembled WGS sequence"/>
</dbReference>
<dbReference type="GO" id="GO:0016787">
    <property type="term" value="F:hydrolase activity"/>
    <property type="evidence" value="ECO:0007669"/>
    <property type="project" value="UniProtKB-KW"/>
</dbReference>
<accession>A0A9E2S9H4</accession>
<dbReference type="EMBL" id="JAHSPG010000013">
    <property type="protein sequence ID" value="MBV4358866.1"/>
    <property type="molecule type" value="Genomic_DNA"/>
</dbReference>
<keyword evidence="1" id="KW-0378">Hydrolase</keyword>
<organism evidence="3 4">
    <name type="scientific">Pinibacter aurantiacus</name>
    <dbReference type="NCBI Taxonomy" id="2851599"/>
    <lineage>
        <taxon>Bacteria</taxon>
        <taxon>Pseudomonadati</taxon>
        <taxon>Bacteroidota</taxon>
        <taxon>Chitinophagia</taxon>
        <taxon>Chitinophagales</taxon>
        <taxon>Chitinophagaceae</taxon>
        <taxon>Pinibacter</taxon>
    </lineage>
</organism>
<keyword evidence="4" id="KW-1185">Reference proteome</keyword>
<evidence type="ECO:0000313" key="4">
    <source>
        <dbReference type="Proteomes" id="UP000812270"/>
    </source>
</evidence>
<dbReference type="PANTHER" id="PTHR31988">
    <property type="entry name" value="ESTERASE, PUTATIVE (DUF303)-RELATED"/>
    <property type="match status" value="1"/>
</dbReference>
<evidence type="ECO:0000259" key="2">
    <source>
        <dbReference type="Pfam" id="PF03629"/>
    </source>
</evidence>
<dbReference type="InterPro" id="IPR005181">
    <property type="entry name" value="SASA"/>
</dbReference>
<dbReference type="PANTHER" id="PTHR31988:SF19">
    <property type="entry name" value="9-O-ACETYL-N-ACETYLNEURAMINIC ACID DEACETYLASE-RELATED"/>
    <property type="match status" value="1"/>
</dbReference>
<name>A0A9E2S9H4_9BACT</name>
<comment type="caution">
    <text evidence="3">The sequence shown here is derived from an EMBL/GenBank/DDBJ whole genome shotgun (WGS) entry which is preliminary data.</text>
</comment>
<dbReference type="InterPro" id="IPR052940">
    <property type="entry name" value="Carb_Esterase_6"/>
</dbReference>
<sequence>MVNTRRLLVVAVISMLNVVARSQDKNFYIFLCFGQSNMEGNAKFEPQDTIGDNRFQVMEAVDCAGLGRTKGQWYTAVPPLCRCSTGLTPSDYFGKTMVKNLPANIRVGVINVAVGGCKIELFDKDLCRDYVTTAPSWMLGMIKEYDGSPYERMVEIARQAQKDGVIKGILLHQGESNTGDTTWTNKVKHVYDNLIADLHLNKDSVPLLAGELVSAAQGGKCASMNTIINKLPQTISNAHIISSEGCTAIKDGLHFDAAGYRELGARYAAQMLALLGYKAGLAIATNHHSN</sequence>